<dbReference type="Pfam" id="PF00507">
    <property type="entry name" value="Oxidored_q4"/>
    <property type="match status" value="1"/>
</dbReference>
<dbReference type="AlphaFoldDB" id="E2FLW3"/>
<evidence type="ECO:0000256" key="1">
    <source>
        <dbReference type="ARBA" id="ARBA00004370"/>
    </source>
</evidence>
<evidence type="ECO:0000256" key="4">
    <source>
        <dbReference type="ARBA" id="ARBA00022448"/>
    </source>
</evidence>
<feature type="chain" id="PRO_5003159307" description="NADH-ubiquinone oxidoreductase chain 3" evidence="10">
    <location>
        <begin position="26"/>
        <end position="116"/>
    </location>
</feature>
<comment type="function">
    <text evidence="9">Core subunit of the mitochondrial membrane respiratory chain NADH dehydrogenase (Complex I) which catalyzes electron transfer from NADH through the respiratory chain, using ubiquinone as an electron acceptor. Essential for the catalytic activity of complex I.</text>
</comment>
<dbReference type="PANTHER" id="PTHR11058">
    <property type="entry name" value="NADH-UBIQUINONE OXIDOREDUCTASE CHAIN 3"/>
    <property type="match status" value="1"/>
</dbReference>
<name>E2FLW3_9CAEN</name>
<evidence type="ECO:0000256" key="3">
    <source>
        <dbReference type="ARBA" id="ARBA00021007"/>
    </source>
</evidence>
<evidence type="ECO:0000256" key="6">
    <source>
        <dbReference type="ARBA" id="ARBA00022989"/>
    </source>
</evidence>
<dbReference type="EC" id="7.1.1.2" evidence="9"/>
<organism evidence="11">
    <name type="scientific">Petaloconchus erectus</name>
    <dbReference type="NCBI Taxonomy" id="766169"/>
    <lineage>
        <taxon>Eukaryota</taxon>
        <taxon>Metazoa</taxon>
        <taxon>Spiralia</taxon>
        <taxon>Lophotrochozoa</taxon>
        <taxon>Mollusca</taxon>
        <taxon>Gastropoda</taxon>
        <taxon>Caenogastropoda</taxon>
        <taxon>Littorinimorpha</taxon>
        <taxon>Vermetoidea</taxon>
        <taxon>Vermetidae</taxon>
        <taxon>Petaloconchus</taxon>
    </lineage>
</organism>
<accession>E2FLW3</accession>
<keyword evidence="9" id="KW-0679">Respiratory chain</keyword>
<dbReference type="PANTHER" id="PTHR11058:SF9">
    <property type="entry name" value="NADH-UBIQUINONE OXIDOREDUCTASE CHAIN 3"/>
    <property type="match status" value="1"/>
</dbReference>
<dbReference type="GO" id="GO:0031966">
    <property type="term" value="C:mitochondrial membrane"/>
    <property type="evidence" value="ECO:0007669"/>
    <property type="project" value="UniProtKB-SubCell"/>
</dbReference>
<evidence type="ECO:0000313" key="11">
    <source>
        <dbReference type="EMBL" id="ADI79429.1"/>
    </source>
</evidence>
<geneLocation type="mitochondrion" evidence="11"/>
<dbReference type="EMBL" id="HM174257">
    <property type="protein sequence ID" value="ADI79429.1"/>
    <property type="molecule type" value="Genomic_DNA"/>
</dbReference>
<dbReference type="Gene3D" id="1.20.58.1610">
    <property type="entry name" value="NADH:ubiquinone/plastoquinone oxidoreductase, chain 3"/>
    <property type="match status" value="1"/>
</dbReference>
<evidence type="ECO:0000256" key="9">
    <source>
        <dbReference type="RuleBase" id="RU003640"/>
    </source>
</evidence>
<keyword evidence="9" id="KW-0249">Electron transport</keyword>
<keyword evidence="10" id="KW-0732">Signal</keyword>
<comment type="similarity">
    <text evidence="2 9">Belongs to the complex I subunit 3 family.</text>
</comment>
<keyword evidence="9 11" id="KW-0496">Mitochondrion</keyword>
<protein>
    <recommendedName>
        <fullName evidence="3 9">NADH-ubiquinone oxidoreductase chain 3</fullName>
        <ecNumber evidence="9">7.1.1.2</ecNumber>
    </recommendedName>
</protein>
<evidence type="ECO:0000256" key="8">
    <source>
        <dbReference type="ARBA" id="ARBA00049551"/>
    </source>
</evidence>
<evidence type="ECO:0000256" key="10">
    <source>
        <dbReference type="SAM" id="SignalP"/>
    </source>
</evidence>
<keyword evidence="7 9" id="KW-0472">Membrane</keyword>
<dbReference type="InterPro" id="IPR000440">
    <property type="entry name" value="NADH_UbQ/plastoQ_OxRdtase_su3"/>
</dbReference>
<keyword evidence="9" id="KW-1278">Translocase</keyword>
<gene>
    <name evidence="11" type="primary">ND3</name>
</gene>
<sequence length="116" mass="13119">MMVLVPGMTAFTLSVLVMFVGLTLSKKVVVDREKTSPFECGFDPMKSARLPFSLKFFLLAVIFLVFDVEVVLIFPMLLCFSFSFCSATFLGFVSFMLILILGVLYEWKEGSLSWMN</sequence>
<dbReference type="GO" id="GO:0008137">
    <property type="term" value="F:NADH dehydrogenase (ubiquinone) activity"/>
    <property type="evidence" value="ECO:0007669"/>
    <property type="project" value="UniProtKB-UniRule"/>
</dbReference>
<reference evidence="11" key="1">
    <citation type="journal article" date="2010" name="BMC Genomics">
        <title>Sessile snails, dynamic genomes: gene rearrangements within the mitochondrial genome of a family of caenogastropod molluscs.</title>
        <authorList>
            <person name="Rawlings T.A."/>
            <person name="MacInnis M.J."/>
            <person name="Bieler R."/>
            <person name="Boore J.L."/>
            <person name="Collins T.M."/>
        </authorList>
    </citation>
    <scope>NUCLEOTIDE SEQUENCE</scope>
    <source>
        <tissue evidence="11">Foot</tissue>
    </source>
</reference>
<evidence type="ECO:0000256" key="7">
    <source>
        <dbReference type="ARBA" id="ARBA00023136"/>
    </source>
</evidence>
<comment type="catalytic activity">
    <reaction evidence="8 9">
        <text>a ubiquinone + NADH + 5 H(+)(in) = a ubiquinol + NAD(+) + 4 H(+)(out)</text>
        <dbReference type="Rhea" id="RHEA:29091"/>
        <dbReference type="Rhea" id="RHEA-COMP:9565"/>
        <dbReference type="Rhea" id="RHEA-COMP:9566"/>
        <dbReference type="ChEBI" id="CHEBI:15378"/>
        <dbReference type="ChEBI" id="CHEBI:16389"/>
        <dbReference type="ChEBI" id="CHEBI:17976"/>
        <dbReference type="ChEBI" id="CHEBI:57540"/>
        <dbReference type="ChEBI" id="CHEBI:57945"/>
        <dbReference type="EC" id="7.1.1.2"/>
    </reaction>
</comment>
<feature type="transmembrane region" description="Helical" evidence="9">
    <location>
        <begin position="87"/>
        <end position="107"/>
    </location>
</feature>
<keyword evidence="9" id="KW-0520">NAD</keyword>
<keyword evidence="5 9" id="KW-0812">Transmembrane</keyword>
<feature type="transmembrane region" description="Helical" evidence="9">
    <location>
        <begin position="56"/>
        <end position="80"/>
    </location>
</feature>
<dbReference type="InterPro" id="IPR038430">
    <property type="entry name" value="NDAH_ubi_oxred_su3_sf"/>
</dbReference>
<dbReference type="GO" id="GO:0030964">
    <property type="term" value="C:NADH dehydrogenase complex"/>
    <property type="evidence" value="ECO:0007669"/>
    <property type="project" value="TreeGrafter"/>
</dbReference>
<proteinExistence type="inferred from homology"/>
<evidence type="ECO:0000256" key="2">
    <source>
        <dbReference type="ARBA" id="ARBA00008472"/>
    </source>
</evidence>
<keyword evidence="6 9" id="KW-1133">Transmembrane helix</keyword>
<feature type="signal peptide" evidence="10">
    <location>
        <begin position="1"/>
        <end position="25"/>
    </location>
</feature>
<keyword evidence="4 9" id="KW-0813">Transport</keyword>
<keyword evidence="9" id="KW-0830">Ubiquinone</keyword>
<comment type="subcellular location">
    <subcellularLocation>
        <location evidence="1">Membrane</location>
    </subcellularLocation>
    <subcellularLocation>
        <location evidence="9">Mitochondrion membrane</location>
        <topology evidence="9">Multi-pass membrane protein</topology>
    </subcellularLocation>
</comment>
<evidence type="ECO:0000256" key="5">
    <source>
        <dbReference type="ARBA" id="ARBA00022692"/>
    </source>
</evidence>